<protein>
    <submittedName>
        <fullName evidence="2">Uncharacterized protein</fullName>
    </submittedName>
</protein>
<gene>
    <name evidence="2" type="ORF">S01H4_15511</name>
</gene>
<proteinExistence type="predicted"/>
<dbReference type="EMBL" id="BART01006797">
    <property type="protein sequence ID" value="GAG69930.1"/>
    <property type="molecule type" value="Genomic_DNA"/>
</dbReference>
<dbReference type="Pfam" id="PF13692">
    <property type="entry name" value="Glyco_trans_1_4"/>
    <property type="match status" value="1"/>
</dbReference>
<evidence type="ECO:0000313" key="2">
    <source>
        <dbReference type="EMBL" id="GAG69930.1"/>
    </source>
</evidence>
<evidence type="ECO:0000256" key="1">
    <source>
        <dbReference type="SAM" id="MobiDB-lite"/>
    </source>
</evidence>
<reference evidence="2" key="1">
    <citation type="journal article" date="2014" name="Front. Microbiol.">
        <title>High frequency of phylogenetically diverse reductive dehalogenase-homologous genes in deep subseafloor sedimentary metagenomes.</title>
        <authorList>
            <person name="Kawai M."/>
            <person name="Futagami T."/>
            <person name="Toyoda A."/>
            <person name="Takaki Y."/>
            <person name="Nishi S."/>
            <person name="Hori S."/>
            <person name="Arai W."/>
            <person name="Tsubouchi T."/>
            <person name="Morono Y."/>
            <person name="Uchiyama I."/>
            <person name="Ito T."/>
            <person name="Fujiyama A."/>
            <person name="Inagaki F."/>
            <person name="Takami H."/>
        </authorList>
    </citation>
    <scope>NUCLEOTIDE SEQUENCE</scope>
    <source>
        <strain evidence="2">Expedition CK06-06</strain>
    </source>
</reference>
<dbReference type="SUPFAM" id="SSF53756">
    <property type="entry name" value="UDP-Glycosyltransferase/glycogen phosphorylase"/>
    <property type="match status" value="2"/>
</dbReference>
<feature type="region of interest" description="Disordered" evidence="1">
    <location>
        <begin position="174"/>
        <end position="199"/>
    </location>
</feature>
<sequence>MVKSANHKGQFLADLKLSKNDTRLVGIIGRLTQIKNHRLFLEAVQLLTNSKGDNKTRFLIVGNGELRRYLEDLTHQLRLADRVVFTGWLKDLTSLYADLDVLALTSDNEGTPVAMIEAMAAGVPVVATDVGGVKGLISDFGIRIGECRMRPPATRLPSPATAVRLDAGVRGNGGQVAWSPSASAEPRDAGHGEGDWRAGSADCAPVKKASRFTGQGVRNVANAELKEGEFEICERGVLVKPGDVEGFAKGLQYLLEHPDVRREMGQRGREYALKHHSKDRLIADMDRLYRSLLL</sequence>
<feature type="compositionally biased region" description="Basic and acidic residues" evidence="1">
    <location>
        <begin position="185"/>
        <end position="196"/>
    </location>
</feature>
<comment type="caution">
    <text evidence="2">The sequence shown here is derived from an EMBL/GenBank/DDBJ whole genome shotgun (WGS) entry which is preliminary data.</text>
</comment>
<organism evidence="2">
    <name type="scientific">marine sediment metagenome</name>
    <dbReference type="NCBI Taxonomy" id="412755"/>
    <lineage>
        <taxon>unclassified sequences</taxon>
        <taxon>metagenomes</taxon>
        <taxon>ecological metagenomes</taxon>
    </lineage>
</organism>
<dbReference type="AlphaFoldDB" id="X0ZJV8"/>
<dbReference type="Gene3D" id="3.40.50.2000">
    <property type="entry name" value="Glycogen Phosphorylase B"/>
    <property type="match status" value="2"/>
</dbReference>
<dbReference type="PANTHER" id="PTHR12526">
    <property type="entry name" value="GLYCOSYLTRANSFERASE"/>
    <property type="match status" value="1"/>
</dbReference>
<accession>X0ZJV8</accession>
<name>X0ZJV8_9ZZZZ</name>